<proteinExistence type="predicted"/>
<comment type="caution">
    <text evidence="1">The sequence shown here is derived from an EMBL/GenBank/DDBJ whole genome shotgun (WGS) entry which is preliminary data.</text>
</comment>
<dbReference type="AlphaFoldDB" id="A0AAN9NST9"/>
<dbReference type="EMBL" id="JAYMYS010000040">
    <property type="protein sequence ID" value="KAK7375939.1"/>
    <property type="molecule type" value="Genomic_DNA"/>
</dbReference>
<gene>
    <name evidence="1" type="ORF">VNO78_35254</name>
</gene>
<dbReference type="Proteomes" id="UP001386955">
    <property type="component" value="Unassembled WGS sequence"/>
</dbReference>
<protein>
    <submittedName>
        <fullName evidence="1">Uncharacterized protein</fullName>
    </submittedName>
</protein>
<evidence type="ECO:0000313" key="2">
    <source>
        <dbReference type="Proteomes" id="UP001386955"/>
    </source>
</evidence>
<name>A0AAN9NST9_PSOTE</name>
<reference evidence="1 2" key="1">
    <citation type="submission" date="2024-01" db="EMBL/GenBank/DDBJ databases">
        <title>The genomes of 5 underutilized Papilionoideae crops provide insights into root nodulation and disease resistanc.</title>
        <authorList>
            <person name="Jiang F."/>
        </authorList>
    </citation>
    <scope>NUCLEOTIDE SEQUENCE [LARGE SCALE GENOMIC DNA]</scope>
    <source>
        <strain evidence="1">DUOXIRENSHENG_FW03</strain>
        <tissue evidence="1">Leaves</tissue>
    </source>
</reference>
<sequence>MIPSGQRVFPARSSYLYSIRSALLSLSQRGATSFSNERPLLFQSRSASTSLATSWSERGLQVKAAEGTACLATSFLERSQVGQKRESTRGTLTISTNQSSGNEYTPALPARSWEMVACQSTSVFPYRETQDRAELEAGWNEGYEGLQASESTFL</sequence>
<evidence type="ECO:0000313" key="1">
    <source>
        <dbReference type="EMBL" id="KAK7375939.1"/>
    </source>
</evidence>
<organism evidence="1 2">
    <name type="scientific">Psophocarpus tetragonolobus</name>
    <name type="common">Winged bean</name>
    <name type="synonym">Dolichos tetragonolobus</name>
    <dbReference type="NCBI Taxonomy" id="3891"/>
    <lineage>
        <taxon>Eukaryota</taxon>
        <taxon>Viridiplantae</taxon>
        <taxon>Streptophyta</taxon>
        <taxon>Embryophyta</taxon>
        <taxon>Tracheophyta</taxon>
        <taxon>Spermatophyta</taxon>
        <taxon>Magnoliopsida</taxon>
        <taxon>eudicotyledons</taxon>
        <taxon>Gunneridae</taxon>
        <taxon>Pentapetalae</taxon>
        <taxon>rosids</taxon>
        <taxon>fabids</taxon>
        <taxon>Fabales</taxon>
        <taxon>Fabaceae</taxon>
        <taxon>Papilionoideae</taxon>
        <taxon>50 kb inversion clade</taxon>
        <taxon>NPAAA clade</taxon>
        <taxon>indigoferoid/millettioid clade</taxon>
        <taxon>Phaseoleae</taxon>
        <taxon>Psophocarpus</taxon>
    </lineage>
</organism>
<accession>A0AAN9NST9</accession>
<keyword evidence="2" id="KW-1185">Reference proteome</keyword>